<reference evidence="7 8" key="1">
    <citation type="submission" date="2021-02" db="EMBL/GenBank/DDBJ databases">
        <title>Pan-genome distribution and transcriptional activeness of fungal secondary metabolism genes in Aspergillus section Fumigati.</title>
        <authorList>
            <person name="Takahashi H."/>
            <person name="Umemura M."/>
            <person name="Ninomiya A."/>
            <person name="Kusuya Y."/>
            <person name="Urayama S."/>
            <person name="Shimizu M."/>
            <person name="Watanabe A."/>
            <person name="Kamei K."/>
            <person name="Yaguchi T."/>
            <person name="Hagiwara D."/>
        </authorList>
    </citation>
    <scope>NUCLEOTIDE SEQUENCE [LARGE SCALE GENOMIC DNA]</scope>
    <source>
        <strain evidence="7 8">IFM 47045</strain>
    </source>
</reference>
<dbReference type="Proteomes" id="UP000710440">
    <property type="component" value="Unassembled WGS sequence"/>
</dbReference>
<protein>
    <submittedName>
        <fullName evidence="7">Uncharacterized protein</fullName>
    </submittedName>
</protein>
<name>A0A9P3C6V6_ASPVI</name>
<organism evidence="7 8">
    <name type="scientific">Aspergillus viridinutans</name>
    <dbReference type="NCBI Taxonomy" id="75553"/>
    <lineage>
        <taxon>Eukaryota</taxon>
        <taxon>Fungi</taxon>
        <taxon>Dikarya</taxon>
        <taxon>Ascomycota</taxon>
        <taxon>Pezizomycotina</taxon>
        <taxon>Eurotiomycetes</taxon>
        <taxon>Eurotiomycetidae</taxon>
        <taxon>Eurotiales</taxon>
        <taxon>Aspergillaceae</taxon>
        <taxon>Aspergillus</taxon>
        <taxon>Aspergillus subgen. Fumigati</taxon>
    </lineage>
</organism>
<dbReference type="GO" id="GO:0016020">
    <property type="term" value="C:membrane"/>
    <property type="evidence" value="ECO:0007669"/>
    <property type="project" value="UniProtKB-SubCell"/>
</dbReference>
<evidence type="ECO:0000256" key="5">
    <source>
        <dbReference type="ARBA" id="ARBA00023136"/>
    </source>
</evidence>
<dbReference type="InterPro" id="IPR036259">
    <property type="entry name" value="MFS_trans_sf"/>
</dbReference>
<feature type="transmembrane region" description="Helical" evidence="6">
    <location>
        <begin position="20"/>
        <end position="41"/>
    </location>
</feature>
<keyword evidence="5 6" id="KW-0472">Membrane</keyword>
<evidence type="ECO:0000256" key="6">
    <source>
        <dbReference type="SAM" id="Phobius"/>
    </source>
</evidence>
<comment type="subcellular location">
    <subcellularLocation>
        <location evidence="1">Membrane</location>
        <topology evidence="1">Multi-pass membrane protein</topology>
    </subcellularLocation>
</comment>
<dbReference type="Pfam" id="PF07690">
    <property type="entry name" value="MFS_1"/>
    <property type="match status" value="1"/>
</dbReference>
<evidence type="ECO:0000256" key="1">
    <source>
        <dbReference type="ARBA" id="ARBA00004141"/>
    </source>
</evidence>
<proteinExistence type="predicted"/>
<evidence type="ECO:0000313" key="8">
    <source>
        <dbReference type="Proteomes" id="UP000710440"/>
    </source>
</evidence>
<gene>
    <name evidence="7" type="ORF">Aspvir_002767</name>
</gene>
<evidence type="ECO:0000256" key="4">
    <source>
        <dbReference type="ARBA" id="ARBA00022989"/>
    </source>
</evidence>
<feature type="transmembrane region" description="Helical" evidence="6">
    <location>
        <begin position="48"/>
        <end position="66"/>
    </location>
</feature>
<keyword evidence="3 6" id="KW-0812">Transmembrane</keyword>
<evidence type="ECO:0000256" key="3">
    <source>
        <dbReference type="ARBA" id="ARBA00022692"/>
    </source>
</evidence>
<sequence length="111" mass="12766">MAIIFGIEDDLHLSGKTYSWLSRVFYFGFLVWAFPTSLLMQRFPLGKYLGVNIFLWSLFLMLQAAAKNFTQLAVLRVISGAAEACRWVASFDLSLPLTMNGNWNLNIRYLY</sequence>
<keyword evidence="8" id="KW-1185">Reference proteome</keyword>
<evidence type="ECO:0000256" key="2">
    <source>
        <dbReference type="ARBA" id="ARBA00022448"/>
    </source>
</evidence>
<dbReference type="PANTHER" id="PTHR43791">
    <property type="entry name" value="PERMEASE-RELATED"/>
    <property type="match status" value="1"/>
</dbReference>
<dbReference type="AlphaFoldDB" id="A0A9P3C6V6"/>
<dbReference type="RefSeq" id="XP_043130298.1">
    <property type="nucleotide sequence ID" value="XM_043274363.1"/>
</dbReference>
<dbReference type="SUPFAM" id="SSF103473">
    <property type="entry name" value="MFS general substrate transporter"/>
    <property type="match status" value="1"/>
</dbReference>
<keyword evidence="4 6" id="KW-1133">Transmembrane helix</keyword>
<dbReference type="GeneID" id="66930749"/>
<dbReference type="OrthoDB" id="4369059at2759"/>
<dbReference type="PANTHER" id="PTHR43791:SF26">
    <property type="entry name" value="ALLANTOATE TRANSPORTER, PUTATIVE (AFU_ORTHOLOGUE AFUA_5G09470)-RELATED"/>
    <property type="match status" value="1"/>
</dbReference>
<dbReference type="GO" id="GO:0022857">
    <property type="term" value="F:transmembrane transporter activity"/>
    <property type="evidence" value="ECO:0007669"/>
    <property type="project" value="InterPro"/>
</dbReference>
<keyword evidence="2" id="KW-0813">Transport</keyword>
<dbReference type="EMBL" id="BOPL01000012">
    <property type="protein sequence ID" value="GIK07112.1"/>
    <property type="molecule type" value="Genomic_DNA"/>
</dbReference>
<dbReference type="Gene3D" id="1.20.1250.20">
    <property type="entry name" value="MFS general substrate transporter like domains"/>
    <property type="match status" value="1"/>
</dbReference>
<dbReference type="InterPro" id="IPR011701">
    <property type="entry name" value="MFS"/>
</dbReference>
<evidence type="ECO:0000313" key="7">
    <source>
        <dbReference type="EMBL" id="GIK07112.1"/>
    </source>
</evidence>
<accession>A0A9P3C6V6</accession>
<comment type="caution">
    <text evidence="7">The sequence shown here is derived from an EMBL/GenBank/DDBJ whole genome shotgun (WGS) entry which is preliminary data.</text>
</comment>